<organism evidence="2 3">
    <name type="scientific">Plakobranchus ocellatus</name>
    <dbReference type="NCBI Taxonomy" id="259542"/>
    <lineage>
        <taxon>Eukaryota</taxon>
        <taxon>Metazoa</taxon>
        <taxon>Spiralia</taxon>
        <taxon>Lophotrochozoa</taxon>
        <taxon>Mollusca</taxon>
        <taxon>Gastropoda</taxon>
        <taxon>Heterobranchia</taxon>
        <taxon>Euthyneura</taxon>
        <taxon>Panpulmonata</taxon>
        <taxon>Sacoglossa</taxon>
        <taxon>Placobranchoidea</taxon>
        <taxon>Plakobranchidae</taxon>
        <taxon>Plakobranchus</taxon>
    </lineage>
</organism>
<name>A0AAV3ZTB6_9GAST</name>
<evidence type="ECO:0000313" key="3">
    <source>
        <dbReference type="Proteomes" id="UP000735302"/>
    </source>
</evidence>
<accession>A0AAV3ZTB6</accession>
<gene>
    <name evidence="2" type="ORF">PoB_002557000</name>
</gene>
<sequence length="119" mass="13327">MRFPPACSTDCLSQSAGLLRVNWSQSKDPNGRKLQLQIGYIQFLLGEKKKGSHTILARSHHTSHICRQPVNRPRATPNRATSNTGHTTSILLQVSHFKSPKSRPINSQELQDASTIIWD</sequence>
<evidence type="ECO:0000313" key="2">
    <source>
        <dbReference type="EMBL" id="GFN99064.1"/>
    </source>
</evidence>
<reference evidence="2 3" key="1">
    <citation type="journal article" date="2021" name="Elife">
        <title>Chloroplast acquisition without the gene transfer in kleptoplastic sea slugs, Plakobranchus ocellatus.</title>
        <authorList>
            <person name="Maeda T."/>
            <person name="Takahashi S."/>
            <person name="Yoshida T."/>
            <person name="Shimamura S."/>
            <person name="Takaki Y."/>
            <person name="Nagai Y."/>
            <person name="Toyoda A."/>
            <person name="Suzuki Y."/>
            <person name="Arimoto A."/>
            <person name="Ishii H."/>
            <person name="Satoh N."/>
            <person name="Nishiyama T."/>
            <person name="Hasebe M."/>
            <person name="Maruyama T."/>
            <person name="Minagawa J."/>
            <person name="Obokata J."/>
            <person name="Shigenobu S."/>
        </authorList>
    </citation>
    <scope>NUCLEOTIDE SEQUENCE [LARGE SCALE GENOMIC DNA]</scope>
</reference>
<feature type="region of interest" description="Disordered" evidence="1">
    <location>
        <begin position="58"/>
        <end position="119"/>
    </location>
</feature>
<dbReference type="EMBL" id="BLXT01002947">
    <property type="protein sequence ID" value="GFN99064.1"/>
    <property type="molecule type" value="Genomic_DNA"/>
</dbReference>
<dbReference type="AlphaFoldDB" id="A0AAV3ZTB6"/>
<feature type="compositionally biased region" description="Polar residues" evidence="1">
    <location>
        <begin position="104"/>
        <end position="119"/>
    </location>
</feature>
<feature type="compositionally biased region" description="Polar residues" evidence="1">
    <location>
        <begin position="78"/>
        <end position="92"/>
    </location>
</feature>
<dbReference type="Proteomes" id="UP000735302">
    <property type="component" value="Unassembled WGS sequence"/>
</dbReference>
<proteinExistence type="predicted"/>
<comment type="caution">
    <text evidence="2">The sequence shown here is derived from an EMBL/GenBank/DDBJ whole genome shotgun (WGS) entry which is preliminary data.</text>
</comment>
<evidence type="ECO:0000256" key="1">
    <source>
        <dbReference type="SAM" id="MobiDB-lite"/>
    </source>
</evidence>
<keyword evidence="3" id="KW-1185">Reference proteome</keyword>
<protein>
    <submittedName>
        <fullName evidence="2">Uncharacterized protein</fullName>
    </submittedName>
</protein>